<evidence type="ECO:0000313" key="3">
    <source>
        <dbReference type="Proteomes" id="UP000466345"/>
    </source>
</evidence>
<organism evidence="2 3">
    <name type="scientific">Streptomyces smaragdinus</name>
    <dbReference type="NCBI Taxonomy" id="2585196"/>
    <lineage>
        <taxon>Bacteria</taxon>
        <taxon>Bacillati</taxon>
        <taxon>Actinomycetota</taxon>
        <taxon>Actinomycetes</taxon>
        <taxon>Kitasatosporales</taxon>
        <taxon>Streptomycetaceae</taxon>
        <taxon>Streptomyces</taxon>
    </lineage>
</organism>
<dbReference type="CDD" id="cd00093">
    <property type="entry name" value="HTH_XRE"/>
    <property type="match status" value="1"/>
</dbReference>
<accession>A0A7K0C9G5</accession>
<evidence type="ECO:0000313" key="2">
    <source>
        <dbReference type="EMBL" id="MQY10033.1"/>
    </source>
</evidence>
<keyword evidence="3" id="KW-1185">Reference proteome</keyword>
<dbReference type="EMBL" id="WEGJ01000001">
    <property type="protein sequence ID" value="MQY10033.1"/>
    <property type="molecule type" value="Genomic_DNA"/>
</dbReference>
<dbReference type="AlphaFoldDB" id="A0A7K0C9G5"/>
<dbReference type="InterPro" id="IPR010982">
    <property type="entry name" value="Lambda_DNA-bd_dom_sf"/>
</dbReference>
<name>A0A7K0C9G5_9ACTN</name>
<dbReference type="RefSeq" id="WP_323376687.1">
    <property type="nucleotide sequence ID" value="NZ_WEGJ01000001.1"/>
</dbReference>
<dbReference type="InterPro" id="IPR001387">
    <property type="entry name" value="Cro/C1-type_HTH"/>
</dbReference>
<evidence type="ECO:0000259" key="1">
    <source>
        <dbReference type="PROSITE" id="PS50943"/>
    </source>
</evidence>
<proteinExistence type="predicted"/>
<dbReference type="PANTHER" id="PTHR35010:SF2">
    <property type="entry name" value="BLL4672 PROTEIN"/>
    <property type="match status" value="1"/>
</dbReference>
<dbReference type="Gene3D" id="3.30.450.180">
    <property type="match status" value="1"/>
</dbReference>
<dbReference type="GO" id="GO:0003677">
    <property type="term" value="F:DNA binding"/>
    <property type="evidence" value="ECO:0007669"/>
    <property type="project" value="InterPro"/>
</dbReference>
<protein>
    <recommendedName>
        <fullName evidence="1">HTH cro/C1-type domain-containing protein</fullName>
    </recommendedName>
</protein>
<reference evidence="2 3" key="1">
    <citation type="submission" date="2019-10" db="EMBL/GenBank/DDBJ databases">
        <title>Streptomyces smaragdinus sp. nov. and Streptomyces fabii sp. nov., isolated from the gut of fungus growing-termite Macrotermes natalensis.</title>
        <authorList>
            <person name="Schwitalla J."/>
            <person name="Benndorf R."/>
            <person name="Martin K."/>
            <person name="De Beer W."/>
            <person name="Kaster A.-K."/>
            <person name="Vollmers J."/>
            <person name="Poulsen M."/>
            <person name="Beemelmanns C."/>
        </authorList>
    </citation>
    <scope>NUCLEOTIDE SEQUENCE [LARGE SCALE GENOMIC DNA]</scope>
    <source>
        <strain evidence="2 3">RB5</strain>
    </source>
</reference>
<feature type="domain" description="HTH cro/C1-type" evidence="1">
    <location>
        <begin position="34"/>
        <end position="80"/>
    </location>
</feature>
<dbReference type="InterPro" id="IPR041413">
    <property type="entry name" value="MLTR_LBD"/>
</dbReference>
<dbReference type="SUPFAM" id="SSF47413">
    <property type="entry name" value="lambda repressor-like DNA-binding domains"/>
    <property type="match status" value="1"/>
</dbReference>
<dbReference type="Pfam" id="PF13560">
    <property type="entry name" value="HTH_31"/>
    <property type="match status" value="1"/>
</dbReference>
<dbReference type="Gene3D" id="1.10.260.40">
    <property type="entry name" value="lambda repressor-like DNA-binding domains"/>
    <property type="match status" value="1"/>
</dbReference>
<comment type="caution">
    <text evidence="2">The sequence shown here is derived from an EMBL/GenBank/DDBJ whole genome shotgun (WGS) entry which is preliminary data.</text>
</comment>
<gene>
    <name evidence="2" type="ORF">SRB5_01370</name>
</gene>
<sequence>MNLTELGEFVRSRRDRVRPADVGLVAGPRRRVPGLRRDEVAMLAGASTDYYIEIERGGAQPSEQMLASLARALRLTADERDHLYRLAGRPLPSPGGSSAHLHPAMFDLLERLAGTPAFVCTDLQVMLVQNRLADALFGPIVPATGPGASFIHQWFTGDPRARSLYPEEDHEHHSRTFVADLRAAVGRRGRRDRESAQLIGELELRSEEFARLWAERDVAVRRTDRKRVLHPSLGILHLNCLNLLSEDGRQRLTWFTPVAGTDTAEKLELLAVVGTQDLRAEA</sequence>
<dbReference type="Pfam" id="PF17765">
    <property type="entry name" value="MLTR_LBD"/>
    <property type="match status" value="1"/>
</dbReference>
<dbReference type="PROSITE" id="PS50943">
    <property type="entry name" value="HTH_CROC1"/>
    <property type="match status" value="1"/>
</dbReference>
<dbReference type="PANTHER" id="PTHR35010">
    <property type="entry name" value="BLL4672 PROTEIN-RELATED"/>
    <property type="match status" value="1"/>
</dbReference>
<dbReference type="SMART" id="SM00530">
    <property type="entry name" value="HTH_XRE"/>
    <property type="match status" value="1"/>
</dbReference>
<dbReference type="Proteomes" id="UP000466345">
    <property type="component" value="Unassembled WGS sequence"/>
</dbReference>